<dbReference type="OrthoDB" id="7658488at2"/>
<protein>
    <submittedName>
        <fullName evidence="2">Uncharacterized protein</fullName>
    </submittedName>
</protein>
<sequence>MNDHLPEAVRRGLEEAHKLARRKASRLSLHIGDDRIPVLRHWDTGFAVDAERAPVLRGGIVDLYDGKEHLVRCLVVTSREEAGERVFEYKLATPPMSHPPADFVRARPEPDGLIEKLS</sequence>
<keyword evidence="3" id="KW-1185">Reference proteome</keyword>
<reference evidence="2" key="1">
    <citation type="submission" date="2017-05" db="EMBL/GenBank/DDBJ databases">
        <title>Comparative genomic and metabolic analysis of manganese-oxidizing mechanisms in Celeribater manganoxidans DY25T: its adaption to the environment of polymetallic nodule.</title>
        <authorList>
            <person name="Wang X."/>
        </authorList>
    </citation>
    <scope>NUCLEOTIDE SEQUENCE [LARGE SCALE GENOMIC DNA]</scope>
    <source>
        <strain evidence="2">DY25</strain>
    </source>
</reference>
<proteinExistence type="predicted"/>
<gene>
    <name evidence="2" type="ORF">CBW24_14965</name>
</gene>
<dbReference type="AlphaFoldDB" id="A0A291M2K2"/>
<dbReference type="RefSeq" id="WP_097374041.1">
    <property type="nucleotide sequence ID" value="NZ_CP021404.1"/>
</dbReference>
<accession>A0A291M2K2</accession>
<evidence type="ECO:0000313" key="2">
    <source>
        <dbReference type="EMBL" id="ATI43179.1"/>
    </source>
</evidence>
<dbReference type="Proteomes" id="UP000219050">
    <property type="component" value="Chromosome"/>
</dbReference>
<feature type="compositionally biased region" description="Basic and acidic residues" evidence="1">
    <location>
        <begin position="104"/>
        <end position="118"/>
    </location>
</feature>
<feature type="region of interest" description="Disordered" evidence="1">
    <location>
        <begin position="96"/>
        <end position="118"/>
    </location>
</feature>
<organism evidence="2 3">
    <name type="scientific">Pacificitalea manganoxidans</name>
    <dbReference type="NCBI Taxonomy" id="1411902"/>
    <lineage>
        <taxon>Bacteria</taxon>
        <taxon>Pseudomonadati</taxon>
        <taxon>Pseudomonadota</taxon>
        <taxon>Alphaproteobacteria</taxon>
        <taxon>Rhodobacterales</taxon>
        <taxon>Paracoccaceae</taxon>
        <taxon>Pacificitalea</taxon>
    </lineage>
</organism>
<dbReference type="EMBL" id="CP021404">
    <property type="protein sequence ID" value="ATI43179.1"/>
    <property type="molecule type" value="Genomic_DNA"/>
</dbReference>
<dbReference type="KEGG" id="cmag:CBW24_14965"/>
<evidence type="ECO:0000256" key="1">
    <source>
        <dbReference type="SAM" id="MobiDB-lite"/>
    </source>
</evidence>
<name>A0A291M2K2_9RHOB</name>
<evidence type="ECO:0000313" key="3">
    <source>
        <dbReference type="Proteomes" id="UP000219050"/>
    </source>
</evidence>